<organism evidence="3">
    <name type="scientific">Lyngbya confervoides BDU141951</name>
    <dbReference type="NCBI Taxonomy" id="1574623"/>
    <lineage>
        <taxon>Bacteria</taxon>
        <taxon>Bacillati</taxon>
        <taxon>Cyanobacteriota</taxon>
        <taxon>Cyanophyceae</taxon>
        <taxon>Oscillatoriophycideae</taxon>
        <taxon>Oscillatoriales</taxon>
        <taxon>Microcoleaceae</taxon>
        <taxon>Lyngbya</taxon>
    </lineage>
</organism>
<dbReference type="InterPro" id="IPR050832">
    <property type="entry name" value="Bact_Acetyltransf"/>
</dbReference>
<evidence type="ECO:0000256" key="1">
    <source>
        <dbReference type="ARBA" id="ARBA00022679"/>
    </source>
</evidence>
<evidence type="ECO:0000256" key="2">
    <source>
        <dbReference type="ARBA" id="ARBA00023315"/>
    </source>
</evidence>
<comment type="caution">
    <text evidence="3">The sequence shown here is derived from an EMBL/GenBank/DDBJ whole genome shotgun (WGS) entry which is preliminary data.</text>
</comment>
<dbReference type="PANTHER" id="PTHR43877:SF2">
    <property type="entry name" value="AMINOALKYLPHOSPHONATE N-ACETYLTRANSFERASE-RELATED"/>
    <property type="match status" value="1"/>
</dbReference>
<dbReference type="AlphaFoldDB" id="A0A0C1Y7M4"/>
<dbReference type="PANTHER" id="PTHR43877">
    <property type="entry name" value="AMINOALKYLPHOSPHONATE N-ACETYLTRANSFERASE-RELATED-RELATED"/>
    <property type="match status" value="1"/>
</dbReference>
<reference evidence="3" key="2">
    <citation type="journal article" date="2015" name="Genome Announc.">
        <title>Draft Genome Sequence of Filamentous Marine Cyanobacterium Lyngbya confervoides Strain BDU141951.</title>
        <authorList>
            <person name="Chandrababunaidu M.M."/>
            <person name="Sen D."/>
            <person name="Tripathy S."/>
        </authorList>
    </citation>
    <scope>NUCLEOTIDE SEQUENCE</scope>
    <source>
        <strain evidence="3">BDU141951</strain>
    </source>
</reference>
<dbReference type="EMBL" id="JTHE02000003">
    <property type="protein sequence ID" value="NEV68373.1"/>
    <property type="molecule type" value="Genomic_DNA"/>
</dbReference>
<reference evidence="3" key="1">
    <citation type="submission" date="2014-11" db="EMBL/GenBank/DDBJ databases">
        <authorList>
            <person name="Malar M.C."/>
            <person name="Sen D."/>
            <person name="Tripathy S."/>
        </authorList>
    </citation>
    <scope>NUCLEOTIDE SEQUENCE</scope>
    <source>
        <strain evidence="3">BDU141951</strain>
    </source>
</reference>
<keyword evidence="2" id="KW-0012">Acyltransferase</keyword>
<evidence type="ECO:0000313" key="3">
    <source>
        <dbReference type="EMBL" id="NEV68373.1"/>
    </source>
</evidence>
<proteinExistence type="predicted"/>
<dbReference type="InterPro" id="IPR016181">
    <property type="entry name" value="Acyl_CoA_acyltransferase"/>
</dbReference>
<sequence>MSVLMREVTVDDLPAVLRLYGESGVDHEPWTDVAAAEQLFQRLQHYPNYTMWLAVLAASPSQAVGTFSLLIMDALVHSGTPAGVVEGVAVDPDFQGQGIGRQMMQHAIAQCQAAGCYKMSLSTNLKREPAHAFYESLGFEKHGYCFSMPLAVG</sequence>
<dbReference type="CDD" id="cd04301">
    <property type="entry name" value="NAT_SF"/>
    <property type="match status" value="1"/>
</dbReference>
<dbReference type="PROSITE" id="PS51186">
    <property type="entry name" value="GNAT"/>
    <property type="match status" value="1"/>
</dbReference>
<dbReference type="GO" id="GO:0016747">
    <property type="term" value="F:acyltransferase activity, transferring groups other than amino-acyl groups"/>
    <property type="evidence" value="ECO:0007669"/>
    <property type="project" value="InterPro"/>
</dbReference>
<dbReference type="Pfam" id="PF00583">
    <property type="entry name" value="Acetyltransf_1"/>
    <property type="match status" value="1"/>
</dbReference>
<protein>
    <submittedName>
        <fullName evidence="3">GNAT family N-acetyltransferase</fullName>
    </submittedName>
</protein>
<gene>
    <name evidence="3" type="ORF">QQ91_014760</name>
</gene>
<keyword evidence="1" id="KW-0808">Transferase</keyword>
<name>A0A0C1Y7M4_9CYAN</name>
<reference evidence="3" key="3">
    <citation type="submission" date="2020-02" db="EMBL/GenBank/DDBJ databases">
        <authorList>
            <person name="Sarangi A.N."/>
            <person name="Ghosh S."/>
            <person name="Mukherjee M."/>
            <person name="Tripathy S."/>
        </authorList>
    </citation>
    <scope>NUCLEOTIDE SEQUENCE</scope>
    <source>
        <strain evidence="3">BDU141951</strain>
    </source>
</reference>
<dbReference type="Gene3D" id="3.40.630.30">
    <property type="match status" value="1"/>
</dbReference>
<dbReference type="SUPFAM" id="SSF55729">
    <property type="entry name" value="Acyl-CoA N-acyltransferases (Nat)"/>
    <property type="match status" value="1"/>
</dbReference>
<dbReference type="InterPro" id="IPR000182">
    <property type="entry name" value="GNAT_dom"/>
</dbReference>
<accession>A0A0C1Y7M4</accession>